<evidence type="ECO:0000313" key="1">
    <source>
        <dbReference type="EMBL" id="KXB00710.1"/>
    </source>
</evidence>
<dbReference type="EMBL" id="LHXV01000043">
    <property type="protein sequence ID" value="KXB00710.1"/>
    <property type="molecule type" value="Genomic_DNA"/>
</dbReference>
<reference evidence="1 2" key="1">
    <citation type="journal article" date="2016" name="Sci. Rep.">
        <title>Metabolic traits of an uncultured archaeal lineage -MSBL1- from brine pools of the Red Sea.</title>
        <authorList>
            <person name="Mwirichia R."/>
            <person name="Alam I."/>
            <person name="Rashid M."/>
            <person name="Vinu M."/>
            <person name="Ba-Alawi W."/>
            <person name="Anthony Kamau A."/>
            <person name="Kamanda Ngugi D."/>
            <person name="Goker M."/>
            <person name="Klenk H.P."/>
            <person name="Bajic V."/>
            <person name="Stingl U."/>
        </authorList>
    </citation>
    <scope>NUCLEOTIDE SEQUENCE [LARGE SCALE GENOMIC DNA]</scope>
    <source>
        <strain evidence="1">SCGC-AAA259O05</strain>
    </source>
</reference>
<keyword evidence="2" id="KW-1185">Reference proteome</keyword>
<gene>
    <name evidence="1" type="ORF">AKJ41_03800</name>
</gene>
<evidence type="ECO:0000313" key="2">
    <source>
        <dbReference type="Proteomes" id="UP000070344"/>
    </source>
</evidence>
<dbReference type="AlphaFoldDB" id="A0A133V2P8"/>
<dbReference type="Proteomes" id="UP000070344">
    <property type="component" value="Unassembled WGS sequence"/>
</dbReference>
<proteinExistence type="predicted"/>
<protein>
    <submittedName>
        <fullName evidence="1">Uncharacterized protein</fullName>
    </submittedName>
</protein>
<organism evidence="1 2">
    <name type="scientific">candidate division MSBL1 archaeon SCGC-AAA259O05</name>
    <dbReference type="NCBI Taxonomy" id="1698271"/>
    <lineage>
        <taxon>Archaea</taxon>
        <taxon>Methanobacteriati</taxon>
        <taxon>Methanobacteriota</taxon>
        <taxon>candidate division MSBL1</taxon>
    </lineage>
</organism>
<comment type="caution">
    <text evidence="1">The sequence shown here is derived from an EMBL/GenBank/DDBJ whole genome shotgun (WGS) entry which is preliminary data.</text>
</comment>
<name>A0A133V2P8_9EURY</name>
<accession>A0A133V2P8</accession>
<sequence>MLGKKGVYPGEVAYDRNCRDVGGGLTGCNAGIRTQEFGLVDFYYEHDMDAKPCLAPLRKWSWWSGETRHSSRESADCSK</sequence>